<evidence type="ECO:0000313" key="5">
    <source>
        <dbReference type="Proteomes" id="UP000240490"/>
    </source>
</evidence>
<dbReference type="InterPro" id="IPR014748">
    <property type="entry name" value="Enoyl-CoA_hydra_C"/>
</dbReference>
<reference evidence="4 5" key="1">
    <citation type="submission" date="2017-04" db="EMBL/GenBank/DDBJ databases">
        <title>Novel microbial lineages endemic to geothermal iron-oxide mats fill important gaps in the evolutionary history of Archaea.</title>
        <authorList>
            <person name="Jay Z.J."/>
            <person name="Beam J.P."/>
            <person name="Dlakic M."/>
            <person name="Rusch D.B."/>
            <person name="Kozubal M.A."/>
            <person name="Inskeep W.P."/>
        </authorList>
    </citation>
    <scope>NUCLEOTIDE SEQUENCE [LARGE SCALE GENOMIC DNA]</scope>
    <source>
        <strain evidence="4">ECH_B_SAG-M15</strain>
    </source>
</reference>
<evidence type="ECO:0000256" key="2">
    <source>
        <dbReference type="ARBA" id="ARBA00023239"/>
    </source>
</evidence>
<protein>
    <submittedName>
        <fullName evidence="4">Enoyl-CoA hydratase</fullName>
    </submittedName>
</protein>
<proteinExistence type="inferred from homology"/>
<dbReference type="InterPro" id="IPR029045">
    <property type="entry name" value="ClpP/crotonase-like_dom_sf"/>
</dbReference>
<dbReference type="SUPFAM" id="SSF52096">
    <property type="entry name" value="ClpP/crotonase"/>
    <property type="match status" value="1"/>
</dbReference>
<dbReference type="PROSITE" id="PS00166">
    <property type="entry name" value="ENOYL_COA_HYDRATASE"/>
    <property type="match status" value="1"/>
</dbReference>
<evidence type="ECO:0000256" key="1">
    <source>
        <dbReference type="ARBA" id="ARBA00005254"/>
    </source>
</evidence>
<dbReference type="Gene3D" id="1.10.12.10">
    <property type="entry name" value="Lyase 2-enoyl-coa Hydratase, Chain A, domain 2"/>
    <property type="match status" value="1"/>
</dbReference>
<dbReference type="Proteomes" id="UP000240490">
    <property type="component" value="Unassembled WGS sequence"/>
</dbReference>
<dbReference type="PANTHER" id="PTHR11941:SF54">
    <property type="entry name" value="ENOYL-COA HYDRATASE, MITOCHONDRIAL"/>
    <property type="match status" value="1"/>
</dbReference>
<dbReference type="FunFam" id="1.10.12.10:FF:000001">
    <property type="entry name" value="Probable enoyl-CoA hydratase, mitochondrial"/>
    <property type="match status" value="1"/>
</dbReference>
<dbReference type="GO" id="GO:0016836">
    <property type="term" value="F:hydro-lyase activity"/>
    <property type="evidence" value="ECO:0007669"/>
    <property type="project" value="UniProtKB-ARBA"/>
</dbReference>
<accession>A0A2R6B084</accession>
<dbReference type="Pfam" id="PF00378">
    <property type="entry name" value="ECH_1"/>
    <property type="match status" value="1"/>
</dbReference>
<dbReference type="CDD" id="cd06558">
    <property type="entry name" value="crotonase-like"/>
    <property type="match status" value="1"/>
</dbReference>
<dbReference type="AlphaFoldDB" id="A0A2R6B084"/>
<evidence type="ECO:0000256" key="3">
    <source>
        <dbReference type="RuleBase" id="RU003707"/>
    </source>
</evidence>
<comment type="similarity">
    <text evidence="1 3">Belongs to the enoyl-CoA hydratase/isomerase family.</text>
</comment>
<dbReference type="InterPro" id="IPR001753">
    <property type="entry name" value="Enoyl-CoA_hydra/iso"/>
</dbReference>
<sequence>MSYENILVEKRNRVGLITLNRPSVRNALSTQLMRELLAALESLAGDNEVGAVVITGGPKFFSAGADIKEMSEKTLVEAYLADMGRFWDAVGDYPKPLIAAVNGYAYGGGLEMVLACDIVVCSEDAKFGQPEINIGVFPGAGGTQRLPRIVGKYRAMEMILTGRPISAQEAYMLGLANRVVPAESVLDHALGIASEIASKSPIAVRLAKEAVKAAFNTTLDAGLLFEHRLFYMAFGSEDKVEGMAAFLEKREPKFKGR</sequence>
<dbReference type="EMBL" id="NEXJ01000032">
    <property type="protein sequence ID" value="PSN92035.1"/>
    <property type="molecule type" value="Genomic_DNA"/>
</dbReference>
<dbReference type="InterPro" id="IPR018376">
    <property type="entry name" value="Enoyl-CoA_hyd/isom_CS"/>
</dbReference>
<comment type="caution">
    <text evidence="4">The sequence shown here is derived from an EMBL/GenBank/DDBJ whole genome shotgun (WGS) entry which is preliminary data.</text>
</comment>
<organism evidence="4 5">
    <name type="scientific">Candidatus Marsarchaeota G2 archaeon ECH_B_SAG-M15</name>
    <dbReference type="NCBI Taxonomy" id="1978162"/>
    <lineage>
        <taxon>Archaea</taxon>
        <taxon>Candidatus Marsarchaeota</taxon>
        <taxon>Candidatus Marsarchaeota group 2</taxon>
    </lineage>
</organism>
<evidence type="ECO:0000313" key="4">
    <source>
        <dbReference type="EMBL" id="PSN92035.1"/>
    </source>
</evidence>
<dbReference type="FunFam" id="3.90.226.10:FF:000009">
    <property type="entry name" value="Carnitinyl-CoA dehydratase"/>
    <property type="match status" value="1"/>
</dbReference>
<gene>
    <name evidence="4" type="ORF">B9Q08_01885</name>
</gene>
<dbReference type="GO" id="GO:0006635">
    <property type="term" value="P:fatty acid beta-oxidation"/>
    <property type="evidence" value="ECO:0007669"/>
    <property type="project" value="TreeGrafter"/>
</dbReference>
<dbReference type="PANTHER" id="PTHR11941">
    <property type="entry name" value="ENOYL-COA HYDRATASE-RELATED"/>
    <property type="match status" value="1"/>
</dbReference>
<keyword evidence="2" id="KW-0456">Lyase</keyword>
<dbReference type="Gene3D" id="3.90.226.10">
    <property type="entry name" value="2-enoyl-CoA Hydratase, Chain A, domain 1"/>
    <property type="match status" value="1"/>
</dbReference>
<name>A0A2R6B084_9ARCH</name>